<reference evidence="2" key="1">
    <citation type="submission" date="2013-07" db="EMBL/GenBank/DDBJ databases">
        <title>The Genome Sequence of Cryptococcus pinus CBS10737.</title>
        <authorList>
            <consortium name="The Broad Institute Genome Sequencing Platform"/>
            <person name="Cuomo C."/>
            <person name="Litvintseva A."/>
            <person name="Chen Y."/>
            <person name="Heitman J."/>
            <person name="Sun S."/>
            <person name="Springer D."/>
            <person name="Dromer F."/>
            <person name="Young S.K."/>
            <person name="Zeng Q."/>
            <person name="Gargeya S."/>
            <person name="Fitzgerald M."/>
            <person name="Abouelleil A."/>
            <person name="Alvarado L."/>
            <person name="Berlin A.M."/>
            <person name="Chapman S.B."/>
            <person name="Dewar J."/>
            <person name="Goldberg J."/>
            <person name="Griggs A."/>
            <person name="Gujja S."/>
            <person name="Hansen M."/>
            <person name="Howarth C."/>
            <person name="Imamovic A."/>
            <person name="Larimer J."/>
            <person name="McCowan C."/>
            <person name="Murphy C."/>
            <person name="Pearson M."/>
            <person name="Priest M."/>
            <person name="Roberts A."/>
            <person name="Saif S."/>
            <person name="Shea T."/>
            <person name="Sykes S."/>
            <person name="Wortman J."/>
            <person name="Nusbaum C."/>
            <person name="Birren B."/>
        </authorList>
    </citation>
    <scope>NUCLEOTIDE SEQUENCE [LARGE SCALE GENOMIC DNA]</scope>
    <source>
        <strain evidence="2">CBS 10737</strain>
    </source>
</reference>
<accession>A0A1B9I5Q2</accession>
<proteinExistence type="predicted"/>
<keyword evidence="4" id="KW-1185">Reference proteome</keyword>
<evidence type="ECO:0000313" key="4">
    <source>
        <dbReference type="Proteomes" id="UP000094020"/>
    </source>
</evidence>
<reference evidence="2" key="3">
    <citation type="submission" date="2016-07" db="EMBL/GenBank/DDBJ databases">
        <title>Evolution of pathogenesis and genome organization in the Tremellales.</title>
        <authorList>
            <person name="Cuomo C."/>
            <person name="Litvintseva A."/>
            <person name="Heitman J."/>
            <person name="Chen Y."/>
            <person name="Sun S."/>
            <person name="Springer D."/>
            <person name="Dromer F."/>
            <person name="Young S."/>
            <person name="Zeng Q."/>
            <person name="Chapman S."/>
            <person name="Gujja S."/>
            <person name="Saif S."/>
            <person name="Birren B."/>
        </authorList>
    </citation>
    <scope>NUCLEOTIDE SEQUENCE</scope>
    <source>
        <strain evidence="2">CBS 10737</strain>
    </source>
</reference>
<name>A0A1B9I5Q2_9TREE</name>
<feature type="domain" description="Glycosyltransferase 61 catalytic" evidence="1">
    <location>
        <begin position="170"/>
        <end position="415"/>
    </location>
</feature>
<reference evidence="3" key="4">
    <citation type="submission" date="2024-02" db="EMBL/GenBank/DDBJ databases">
        <title>Comparative genomics of Cryptococcus and Kwoniella reveals pathogenesis evolution and contrasting modes of karyotype evolution via chromosome fusion or intercentromeric recombination.</title>
        <authorList>
            <person name="Coelho M.A."/>
            <person name="David-Palma M."/>
            <person name="Shea T."/>
            <person name="Bowers K."/>
            <person name="McGinley-Smith S."/>
            <person name="Mohammad A.W."/>
            <person name="Gnirke A."/>
            <person name="Yurkov A.M."/>
            <person name="Nowrousian M."/>
            <person name="Sun S."/>
            <person name="Cuomo C.A."/>
            <person name="Heitman J."/>
        </authorList>
    </citation>
    <scope>NUCLEOTIDE SEQUENCE</scope>
    <source>
        <strain evidence="3">CBS 10737</strain>
    </source>
</reference>
<dbReference type="EMBL" id="KI894009">
    <property type="protein sequence ID" value="OCF50801.1"/>
    <property type="molecule type" value="Genomic_DNA"/>
</dbReference>
<dbReference type="OrthoDB" id="529273at2759"/>
<dbReference type="InterPro" id="IPR049625">
    <property type="entry name" value="Glyco_transf_61_cat"/>
</dbReference>
<dbReference type="Proteomes" id="UP000094020">
    <property type="component" value="Chromosome 3"/>
</dbReference>
<dbReference type="AlphaFoldDB" id="A0A1B9I5Q2"/>
<organism evidence="2">
    <name type="scientific">Kwoniella pini CBS 10737</name>
    <dbReference type="NCBI Taxonomy" id="1296096"/>
    <lineage>
        <taxon>Eukaryota</taxon>
        <taxon>Fungi</taxon>
        <taxon>Dikarya</taxon>
        <taxon>Basidiomycota</taxon>
        <taxon>Agaricomycotina</taxon>
        <taxon>Tremellomycetes</taxon>
        <taxon>Tremellales</taxon>
        <taxon>Cryptococcaceae</taxon>
        <taxon>Kwoniella</taxon>
    </lineage>
</organism>
<dbReference type="EMBL" id="CP144521">
    <property type="protein sequence ID" value="WWC68577.1"/>
    <property type="molecule type" value="Genomic_DNA"/>
</dbReference>
<evidence type="ECO:0000259" key="1">
    <source>
        <dbReference type="Pfam" id="PF04577"/>
    </source>
</evidence>
<dbReference type="STRING" id="1296096.A0A1B9I5Q2"/>
<sequence>MEGLRRPRVLLVLTTGVLLLLTFTTLHVSPTARAYTSDKLPSVSIPKIFSKPSSAIPPIIPSVFSPSIESTPLDTTHDTISPNPTISQTRYLGGVPGHQVFQNIWIKDQTFYVLNRRRKTMPGMSRVVSGDTLWEVVRDPMDKSLIGAENALMMEGSTVFVNDGAKAGQWHFLSSYYPFIAEVFLGAVTALASVPAPKEMVEEVRPGIEVPSVPSRVIIPWKGADGWRDGEGMNELVLKGVLGNENLLEPINWDVLSSHSQAHGGWIFFERVVIADRWASHRHNPLSDNLNKMAASIFSRPHPPFFFTPIRHALLAHLDIPIPKPRRDPQRSLGKLPKIVYIDRQDTDRRLSSEGHKELSVVLGEIEALGEAHVGHKKMGKLDGKSQIEAVYDADIIIGIHGDALTNQLWMPEGGILIELFPDDSWLPTHQLVSDILNHEYIPIWNDRALSRDEWEALSRMHGEHKLNNGETIPLDGTFVRLLLEEIVQRMVGP</sequence>
<dbReference type="Pfam" id="PF04577">
    <property type="entry name" value="Glyco_transf_61"/>
    <property type="match status" value="1"/>
</dbReference>
<gene>
    <name evidence="2" type="ORF">I206_02858</name>
    <name evidence="3" type="ORF">I206_102507</name>
</gene>
<dbReference type="GeneID" id="30171227"/>
<evidence type="ECO:0000313" key="2">
    <source>
        <dbReference type="EMBL" id="OCF50801.1"/>
    </source>
</evidence>
<dbReference type="GO" id="GO:0016757">
    <property type="term" value="F:glycosyltransferase activity"/>
    <property type="evidence" value="ECO:0007669"/>
    <property type="project" value="InterPro"/>
</dbReference>
<dbReference type="KEGG" id="kpin:30171227"/>
<dbReference type="RefSeq" id="XP_019012020.1">
    <property type="nucleotide sequence ID" value="XM_019154617.1"/>
</dbReference>
<reference evidence="3" key="2">
    <citation type="submission" date="2013-07" db="EMBL/GenBank/DDBJ databases">
        <authorList>
            <consortium name="The Broad Institute Genome Sequencing Platform"/>
            <person name="Cuomo C."/>
            <person name="Litvintseva A."/>
            <person name="Chen Y."/>
            <person name="Heitman J."/>
            <person name="Sun S."/>
            <person name="Springer D."/>
            <person name="Dromer F."/>
            <person name="Young S.K."/>
            <person name="Zeng Q."/>
            <person name="Gargeya S."/>
            <person name="Fitzgerald M."/>
            <person name="Abouelleil A."/>
            <person name="Alvarado L."/>
            <person name="Berlin A.M."/>
            <person name="Chapman S.B."/>
            <person name="Dewar J."/>
            <person name="Goldberg J."/>
            <person name="Griggs A."/>
            <person name="Gujja S."/>
            <person name="Hansen M."/>
            <person name="Howarth C."/>
            <person name="Imamovic A."/>
            <person name="Larimer J."/>
            <person name="McCowan C."/>
            <person name="Murphy C."/>
            <person name="Pearson M."/>
            <person name="Priest M."/>
            <person name="Roberts A."/>
            <person name="Saif S."/>
            <person name="Shea T."/>
            <person name="Sykes S."/>
            <person name="Wortman J."/>
            <person name="Nusbaum C."/>
            <person name="Birren B."/>
        </authorList>
    </citation>
    <scope>NUCLEOTIDE SEQUENCE</scope>
    <source>
        <strain evidence="3">CBS 10737</strain>
    </source>
</reference>
<protein>
    <recommendedName>
        <fullName evidence="1">Glycosyltransferase 61 catalytic domain-containing protein</fullName>
    </recommendedName>
</protein>
<evidence type="ECO:0000313" key="3">
    <source>
        <dbReference type="EMBL" id="WWC68577.1"/>
    </source>
</evidence>